<accession>V5SJ62</accession>
<protein>
    <submittedName>
        <fullName evidence="1">Uncharacterized protein</fullName>
    </submittedName>
</protein>
<dbReference type="KEGG" id="hni:W911_05060"/>
<sequence length="42" mass="4436">MASGNLPGETDVDQQKAADTCETLKGKLAELLADMEELSKPS</sequence>
<dbReference type="Proteomes" id="UP000018542">
    <property type="component" value="Chromosome"/>
</dbReference>
<dbReference type="STRING" id="1029756.W911_05060"/>
<evidence type="ECO:0000313" key="1">
    <source>
        <dbReference type="EMBL" id="AHB49989.1"/>
    </source>
</evidence>
<evidence type="ECO:0000313" key="2">
    <source>
        <dbReference type="Proteomes" id="UP000018542"/>
    </source>
</evidence>
<proteinExistence type="predicted"/>
<name>V5SJ62_9HYPH</name>
<reference evidence="1 2" key="1">
    <citation type="journal article" date="2014" name="Genome Announc.">
        <title>Complete Genome Sequence of Hyphomicrobium nitrativorans Strain NL23, a Denitrifying Bacterium Isolated from Biofilm of a Methanol-Fed Denitrification System Treating Seawater at the Montreal Biodome.</title>
        <authorList>
            <person name="Martineau C."/>
            <person name="Villeneuve C."/>
            <person name="Mauffrey F."/>
            <person name="Villemur R."/>
        </authorList>
    </citation>
    <scope>NUCLEOTIDE SEQUENCE [LARGE SCALE GENOMIC DNA]</scope>
    <source>
        <strain evidence="1">NL23</strain>
    </source>
</reference>
<dbReference type="AlphaFoldDB" id="V5SJ62"/>
<keyword evidence="2" id="KW-1185">Reference proteome</keyword>
<organism evidence="1 2">
    <name type="scientific">Hyphomicrobium nitrativorans NL23</name>
    <dbReference type="NCBI Taxonomy" id="1029756"/>
    <lineage>
        <taxon>Bacteria</taxon>
        <taxon>Pseudomonadati</taxon>
        <taxon>Pseudomonadota</taxon>
        <taxon>Alphaproteobacteria</taxon>
        <taxon>Hyphomicrobiales</taxon>
        <taxon>Hyphomicrobiaceae</taxon>
        <taxon>Hyphomicrobium</taxon>
    </lineage>
</organism>
<dbReference type="PATRIC" id="fig|1029756.8.peg.1068"/>
<dbReference type="HOGENOM" id="CLU_3252678_0_0_5"/>
<gene>
    <name evidence="1" type="ORF">W911_05060</name>
</gene>
<dbReference type="EMBL" id="CP006912">
    <property type="protein sequence ID" value="AHB49989.1"/>
    <property type="molecule type" value="Genomic_DNA"/>
</dbReference>